<proteinExistence type="predicted"/>
<dbReference type="Proteomes" id="UP000237105">
    <property type="component" value="Unassembled WGS sequence"/>
</dbReference>
<gene>
    <name evidence="2" type="ORF">PanWU01x14_051320</name>
</gene>
<evidence type="ECO:0000313" key="3">
    <source>
        <dbReference type="Proteomes" id="UP000237105"/>
    </source>
</evidence>
<keyword evidence="1" id="KW-0472">Membrane</keyword>
<reference evidence="3" key="1">
    <citation type="submission" date="2016-06" db="EMBL/GenBank/DDBJ databases">
        <title>Parallel loss of symbiosis genes in relatives of nitrogen-fixing non-legume Parasponia.</title>
        <authorList>
            <person name="Van Velzen R."/>
            <person name="Holmer R."/>
            <person name="Bu F."/>
            <person name="Rutten L."/>
            <person name="Van Zeijl A."/>
            <person name="Liu W."/>
            <person name="Santuari L."/>
            <person name="Cao Q."/>
            <person name="Sharma T."/>
            <person name="Shen D."/>
            <person name="Roswanjaya Y."/>
            <person name="Wardhani T."/>
            <person name="Kalhor M.S."/>
            <person name="Jansen J."/>
            <person name="Van den Hoogen J."/>
            <person name="Gungor B."/>
            <person name="Hartog M."/>
            <person name="Hontelez J."/>
            <person name="Verver J."/>
            <person name="Yang W.-C."/>
            <person name="Schijlen E."/>
            <person name="Repin R."/>
            <person name="Schilthuizen M."/>
            <person name="Schranz E."/>
            <person name="Heidstra R."/>
            <person name="Miyata K."/>
            <person name="Fedorova E."/>
            <person name="Kohlen W."/>
            <person name="Bisseling T."/>
            <person name="Smit S."/>
            <person name="Geurts R."/>
        </authorList>
    </citation>
    <scope>NUCLEOTIDE SEQUENCE [LARGE SCALE GENOMIC DNA]</scope>
    <source>
        <strain evidence="3">cv. WU1-14</strain>
    </source>
</reference>
<organism evidence="2 3">
    <name type="scientific">Parasponia andersonii</name>
    <name type="common">Sponia andersonii</name>
    <dbReference type="NCBI Taxonomy" id="3476"/>
    <lineage>
        <taxon>Eukaryota</taxon>
        <taxon>Viridiplantae</taxon>
        <taxon>Streptophyta</taxon>
        <taxon>Embryophyta</taxon>
        <taxon>Tracheophyta</taxon>
        <taxon>Spermatophyta</taxon>
        <taxon>Magnoliopsida</taxon>
        <taxon>eudicotyledons</taxon>
        <taxon>Gunneridae</taxon>
        <taxon>Pentapetalae</taxon>
        <taxon>rosids</taxon>
        <taxon>fabids</taxon>
        <taxon>Rosales</taxon>
        <taxon>Cannabaceae</taxon>
        <taxon>Parasponia</taxon>
    </lineage>
</organism>
<keyword evidence="1" id="KW-0812">Transmembrane</keyword>
<evidence type="ECO:0000313" key="2">
    <source>
        <dbReference type="EMBL" id="PON74300.1"/>
    </source>
</evidence>
<protein>
    <submittedName>
        <fullName evidence="2">Uncharacterized protein</fullName>
    </submittedName>
</protein>
<name>A0A2P5DLY5_PARAD</name>
<evidence type="ECO:0000256" key="1">
    <source>
        <dbReference type="SAM" id="Phobius"/>
    </source>
</evidence>
<comment type="caution">
    <text evidence="2">The sequence shown here is derived from an EMBL/GenBank/DDBJ whole genome shotgun (WGS) entry which is preliminary data.</text>
</comment>
<keyword evidence="3" id="KW-1185">Reference proteome</keyword>
<dbReference type="AlphaFoldDB" id="A0A2P5DLY5"/>
<keyword evidence="1" id="KW-1133">Transmembrane helix</keyword>
<sequence>MTRAQLVNQYLIYGIYSGVYYEDDLLVKMITQTRGVFSMTAVVMTGSLISGFILNVGLGSAAGLLVLYLMLGLNKSWRDAYCRLVDNVVVERIP</sequence>
<feature type="transmembrane region" description="Helical" evidence="1">
    <location>
        <begin position="48"/>
        <end position="71"/>
    </location>
</feature>
<dbReference type="EMBL" id="JXTB01000029">
    <property type="protein sequence ID" value="PON74300.1"/>
    <property type="molecule type" value="Genomic_DNA"/>
</dbReference>
<accession>A0A2P5DLY5</accession>